<feature type="transmembrane region" description="Helical" evidence="1">
    <location>
        <begin position="236"/>
        <end position="258"/>
    </location>
</feature>
<feature type="transmembrane region" description="Helical" evidence="1">
    <location>
        <begin position="21"/>
        <end position="40"/>
    </location>
</feature>
<dbReference type="RefSeq" id="WP_128634894.1">
    <property type="nucleotide sequence ID" value="NZ_RRCN01000001.1"/>
</dbReference>
<keyword evidence="1" id="KW-1133">Transmembrane helix</keyword>
<keyword evidence="1" id="KW-0812">Transmembrane</keyword>
<feature type="transmembrane region" description="Helical" evidence="1">
    <location>
        <begin position="142"/>
        <end position="164"/>
    </location>
</feature>
<feature type="transmembrane region" description="Helical" evidence="1">
    <location>
        <begin position="107"/>
        <end position="130"/>
    </location>
</feature>
<evidence type="ECO:0000256" key="1">
    <source>
        <dbReference type="SAM" id="Phobius"/>
    </source>
</evidence>
<keyword evidence="3" id="KW-1185">Reference proteome</keyword>
<gene>
    <name evidence="2" type="ORF">EHV15_32460</name>
</gene>
<reference evidence="2 3" key="1">
    <citation type="submission" date="2018-11" db="EMBL/GenBank/DDBJ databases">
        <title>Genome sequencing of Paenibacillus sp. KCOM 3021 (= ChDC PVNT-B20).</title>
        <authorList>
            <person name="Kook J.-K."/>
            <person name="Park S.-N."/>
            <person name="Lim Y.K."/>
        </authorList>
    </citation>
    <scope>NUCLEOTIDE SEQUENCE [LARGE SCALE GENOMIC DNA]</scope>
    <source>
        <strain evidence="2 3">KCOM 3021</strain>
    </source>
</reference>
<dbReference type="OrthoDB" id="2593805at2"/>
<comment type="caution">
    <text evidence="2">The sequence shown here is derived from an EMBL/GenBank/DDBJ whole genome shotgun (WGS) entry which is preliminary data.</text>
</comment>
<accession>A0A3P3UAF2</accession>
<proteinExistence type="predicted"/>
<keyword evidence="1" id="KW-0472">Membrane</keyword>
<dbReference type="Proteomes" id="UP000267017">
    <property type="component" value="Unassembled WGS sequence"/>
</dbReference>
<evidence type="ECO:0000313" key="3">
    <source>
        <dbReference type="Proteomes" id="UP000267017"/>
    </source>
</evidence>
<organism evidence="2 3">
    <name type="scientific">Paenibacillus oralis</name>
    <dbReference type="NCBI Taxonomy" id="2490856"/>
    <lineage>
        <taxon>Bacteria</taxon>
        <taxon>Bacillati</taxon>
        <taxon>Bacillota</taxon>
        <taxon>Bacilli</taxon>
        <taxon>Bacillales</taxon>
        <taxon>Paenibacillaceae</taxon>
        <taxon>Paenibacillus</taxon>
    </lineage>
</organism>
<dbReference type="AlphaFoldDB" id="A0A3P3UAF2"/>
<feature type="transmembrane region" description="Helical" evidence="1">
    <location>
        <begin position="176"/>
        <end position="194"/>
    </location>
</feature>
<feature type="transmembrane region" description="Helical" evidence="1">
    <location>
        <begin position="60"/>
        <end position="86"/>
    </location>
</feature>
<evidence type="ECO:0000313" key="2">
    <source>
        <dbReference type="EMBL" id="RRJ67114.1"/>
    </source>
</evidence>
<protein>
    <submittedName>
        <fullName evidence="2">Uncharacterized protein</fullName>
    </submittedName>
</protein>
<sequence>MRSFLKGQTYYLKKDSAFRGISYIFLIGTIVLLAWIGIKAGFEISNLLQPLRTAVSLSPFMYFIIPIHVCFFATEGFEYGSVKNIISSGRSRSMYFIGKYITEIKAILWWIFQFFGLFYFLYMVAALITGSHIGVNNLTKDFIIIISALSFNILYLAAYAAIVMMAGMLIRRTSSVIVVTFVIVFGDFLLSGYLKDSSSPFLQIISENTLMTQILEFSRGIVVNSQLNGLSGINDYIRMTLIPVVIIAICLIVTKISFERSDIHT</sequence>
<dbReference type="EMBL" id="RRCN01000001">
    <property type="protein sequence ID" value="RRJ67114.1"/>
    <property type="molecule type" value="Genomic_DNA"/>
</dbReference>
<name>A0A3P3UAF2_9BACL</name>